<evidence type="ECO:0000256" key="6">
    <source>
        <dbReference type="SAM" id="MobiDB-lite"/>
    </source>
</evidence>
<evidence type="ECO:0000256" key="1">
    <source>
        <dbReference type="ARBA" id="ARBA00004651"/>
    </source>
</evidence>
<feature type="transmembrane region" description="Helical" evidence="7">
    <location>
        <begin position="269"/>
        <end position="292"/>
    </location>
</feature>
<evidence type="ECO:0000256" key="5">
    <source>
        <dbReference type="ARBA" id="ARBA00023136"/>
    </source>
</evidence>
<feature type="region of interest" description="Disordered" evidence="6">
    <location>
        <begin position="348"/>
        <end position="370"/>
    </location>
</feature>
<dbReference type="GO" id="GO:0005886">
    <property type="term" value="C:plasma membrane"/>
    <property type="evidence" value="ECO:0007669"/>
    <property type="project" value="UniProtKB-SubCell"/>
</dbReference>
<gene>
    <name evidence="8" type="ORF">AOE01nite_08680</name>
</gene>
<feature type="transmembrane region" description="Helical" evidence="7">
    <location>
        <begin position="20"/>
        <end position="40"/>
    </location>
</feature>
<dbReference type="PANTHER" id="PTHR39087:SF2">
    <property type="entry name" value="UPF0104 MEMBRANE PROTEIN MJ1595"/>
    <property type="match status" value="1"/>
</dbReference>
<keyword evidence="4 7" id="KW-1133">Transmembrane helix</keyword>
<reference evidence="8 9" key="1">
    <citation type="submission" date="2019-07" db="EMBL/GenBank/DDBJ databases">
        <title>Whole genome shotgun sequence of Acetobacter oeni NBRC 105207.</title>
        <authorList>
            <person name="Hosoyama A."/>
            <person name="Uohara A."/>
            <person name="Ohji S."/>
            <person name="Ichikawa N."/>
        </authorList>
    </citation>
    <scope>NUCLEOTIDE SEQUENCE [LARGE SCALE GENOMIC DNA]</scope>
    <source>
        <strain evidence="8 9">NBRC 105207</strain>
    </source>
</reference>
<proteinExistence type="predicted"/>
<dbReference type="NCBIfam" id="TIGR03476">
    <property type="entry name" value="HpnL"/>
    <property type="match status" value="1"/>
</dbReference>
<sequence>MPVIGWAATSGHDRALKKLTILLTLLGLAAITAATAWSGVDKVIDAVTRIGIGGFVITIIAQLAVDLILGAAWHAAFPTMSFPHLFKARMVRDSAATCLPFSQLGGIVLGIRATCRHPGIHDVAESPVEWPEAACANVVDITTEVLGQIVFILLAVTLLAFGTRANPLVKPVIIGALLLAIGIAGFIWTQQRGGSAVKRTVRFLGQHIAGQWQTTMLDGANTLQTLMEDAWSRPARISASAAVHFTGWISSAALLWLTVLLLGSRLSFLDAIAIEGVTCGLLSASFLVPAGLGVLEGAYMALAHAFGLPSSVGLALALLRRGREFCIGIPVLLLWQISEMRALKAREASNSAPEADNPGATEGHQDMPHS</sequence>
<feature type="transmembrane region" description="Helical" evidence="7">
    <location>
        <begin position="168"/>
        <end position="188"/>
    </location>
</feature>
<keyword evidence="5 7" id="KW-0472">Membrane</keyword>
<keyword evidence="3 7" id="KW-0812">Transmembrane</keyword>
<name>A0A511XI92_9PROT</name>
<evidence type="ECO:0000313" key="8">
    <source>
        <dbReference type="EMBL" id="GEN62644.1"/>
    </source>
</evidence>
<dbReference type="InterPro" id="IPR022791">
    <property type="entry name" value="L-PG_synthase/AglD"/>
</dbReference>
<keyword evidence="9" id="KW-1185">Reference proteome</keyword>
<evidence type="ECO:0000313" key="9">
    <source>
        <dbReference type="Proteomes" id="UP000321746"/>
    </source>
</evidence>
<feature type="transmembrane region" description="Helical" evidence="7">
    <location>
        <begin position="52"/>
        <end position="76"/>
    </location>
</feature>
<evidence type="ECO:0000256" key="3">
    <source>
        <dbReference type="ARBA" id="ARBA00022692"/>
    </source>
</evidence>
<dbReference type="EMBL" id="BJYG01000007">
    <property type="protein sequence ID" value="GEN62644.1"/>
    <property type="molecule type" value="Genomic_DNA"/>
</dbReference>
<evidence type="ECO:0008006" key="10">
    <source>
        <dbReference type="Google" id="ProtNLM"/>
    </source>
</evidence>
<comment type="caution">
    <text evidence="8">The sequence shown here is derived from an EMBL/GenBank/DDBJ whole genome shotgun (WGS) entry which is preliminary data.</text>
</comment>
<evidence type="ECO:0000256" key="7">
    <source>
        <dbReference type="SAM" id="Phobius"/>
    </source>
</evidence>
<dbReference type="PANTHER" id="PTHR39087">
    <property type="entry name" value="UPF0104 MEMBRANE PROTEIN MJ1595"/>
    <property type="match status" value="1"/>
</dbReference>
<dbReference type="Proteomes" id="UP000321746">
    <property type="component" value="Unassembled WGS sequence"/>
</dbReference>
<comment type="subcellular location">
    <subcellularLocation>
        <location evidence="1">Cell membrane</location>
        <topology evidence="1">Multi-pass membrane protein</topology>
    </subcellularLocation>
</comment>
<keyword evidence="2" id="KW-1003">Cell membrane</keyword>
<feature type="transmembrane region" description="Helical" evidence="7">
    <location>
        <begin position="298"/>
        <end position="319"/>
    </location>
</feature>
<protein>
    <recommendedName>
        <fullName evidence="10">TIGR00374 family protein</fullName>
    </recommendedName>
</protein>
<accession>A0A511XI92</accession>
<organism evidence="8 9">
    <name type="scientific">Acetobacter oeni</name>
    <dbReference type="NCBI Taxonomy" id="304077"/>
    <lineage>
        <taxon>Bacteria</taxon>
        <taxon>Pseudomonadati</taxon>
        <taxon>Pseudomonadota</taxon>
        <taxon>Alphaproteobacteria</taxon>
        <taxon>Acetobacterales</taxon>
        <taxon>Acetobacteraceae</taxon>
        <taxon>Acetobacter</taxon>
    </lineage>
</organism>
<feature type="transmembrane region" description="Helical" evidence="7">
    <location>
        <begin position="145"/>
        <end position="161"/>
    </location>
</feature>
<evidence type="ECO:0000256" key="2">
    <source>
        <dbReference type="ARBA" id="ARBA00022475"/>
    </source>
</evidence>
<dbReference type="Pfam" id="PF03706">
    <property type="entry name" value="LPG_synthase_TM"/>
    <property type="match status" value="1"/>
</dbReference>
<evidence type="ECO:0000256" key="4">
    <source>
        <dbReference type="ARBA" id="ARBA00022989"/>
    </source>
</evidence>
<dbReference type="AlphaFoldDB" id="A0A511XI92"/>
<feature type="transmembrane region" description="Helical" evidence="7">
    <location>
        <begin position="241"/>
        <end position="262"/>
    </location>
</feature>